<evidence type="ECO:0000256" key="13">
    <source>
        <dbReference type="SAM" id="Phobius"/>
    </source>
</evidence>
<keyword evidence="13" id="KW-0812">Transmembrane</keyword>
<dbReference type="Proteomes" id="UP000233100">
    <property type="component" value="Chromosome 10"/>
</dbReference>
<reference evidence="16" key="3">
    <citation type="submission" date="2025-09" db="UniProtKB">
        <authorList>
            <consortium name="Ensembl"/>
        </authorList>
    </citation>
    <scope>IDENTIFICATION</scope>
</reference>
<evidence type="ECO:0000256" key="5">
    <source>
        <dbReference type="ARBA" id="ARBA00022729"/>
    </source>
</evidence>
<proteinExistence type="predicted"/>
<dbReference type="FunFam" id="4.10.75.10:FF:000004">
    <property type="entry name" value="WAP four-disulfide core domain 6A"/>
    <property type="match status" value="1"/>
</dbReference>
<dbReference type="Pfam" id="PF00014">
    <property type="entry name" value="Kunitz_BPTI"/>
    <property type="match status" value="1"/>
</dbReference>
<dbReference type="InterPro" id="IPR036645">
    <property type="entry name" value="Elafin-like_sf"/>
</dbReference>
<accession>A0A2K5X966</accession>
<keyword evidence="13" id="KW-0472">Membrane</keyword>
<dbReference type="STRING" id="9541.ENSMFAP00000045880"/>
<dbReference type="Pfam" id="PF00095">
    <property type="entry name" value="WAP"/>
    <property type="match status" value="1"/>
</dbReference>
<evidence type="ECO:0000256" key="4">
    <source>
        <dbReference type="ARBA" id="ARBA00022690"/>
    </source>
</evidence>
<dbReference type="SMART" id="SM00131">
    <property type="entry name" value="KU"/>
    <property type="match status" value="1"/>
</dbReference>
<protein>
    <recommendedName>
        <fullName evidence="10">Eppin</fullName>
    </recommendedName>
    <alternativeName>
        <fullName evidence="11">Epididymal protease inhibitor</fullName>
    </alternativeName>
    <alternativeName>
        <fullName evidence="12">Serine protease inhibitor-like with Kunitz and WAP domains 1</fullName>
    </alternativeName>
</protein>
<comment type="subcellular location">
    <subcellularLocation>
        <location evidence="1">Secreted</location>
    </subcellularLocation>
</comment>
<dbReference type="Bgee" id="ENSMFAG00000000643">
    <property type="expression patterns" value="Expressed in multicellular organism"/>
</dbReference>
<evidence type="ECO:0000256" key="12">
    <source>
        <dbReference type="ARBA" id="ARBA00079073"/>
    </source>
</evidence>
<dbReference type="GO" id="GO:0004867">
    <property type="term" value="F:serine-type endopeptidase inhibitor activity"/>
    <property type="evidence" value="ECO:0007669"/>
    <property type="project" value="UniProtKB-KW"/>
</dbReference>
<evidence type="ECO:0000256" key="10">
    <source>
        <dbReference type="ARBA" id="ARBA00069370"/>
    </source>
</evidence>
<keyword evidence="17" id="KW-1185">Reference proteome</keyword>
<keyword evidence="7" id="KW-1015">Disulfide bond</keyword>
<dbReference type="InterPro" id="IPR002223">
    <property type="entry name" value="Kunitz_BPTI"/>
</dbReference>
<keyword evidence="13" id="KW-1133">Transmembrane helix</keyword>
<reference evidence="16 17" key="1">
    <citation type="submission" date="2013-03" db="EMBL/GenBank/DDBJ databases">
        <authorList>
            <person name="Warren W."/>
            <person name="Wilson R.K."/>
        </authorList>
    </citation>
    <scope>NUCLEOTIDE SEQUENCE</scope>
</reference>
<evidence type="ECO:0000256" key="1">
    <source>
        <dbReference type="ARBA" id="ARBA00004613"/>
    </source>
</evidence>
<evidence type="ECO:0000313" key="16">
    <source>
        <dbReference type="Ensembl" id="ENSMFAP00000045880.2"/>
    </source>
</evidence>
<feature type="domain" description="WAP" evidence="15">
    <location>
        <begin position="114"/>
        <end position="161"/>
    </location>
</feature>
<dbReference type="Ensembl" id="ENSMFAT00000020185.2">
    <property type="protein sequence ID" value="ENSMFAP00000045880.2"/>
    <property type="gene ID" value="ENSMFAG00000000643.2"/>
</dbReference>
<dbReference type="GeneTree" id="ENSGT00940000156753"/>
<comment type="function">
    <text evidence="8">Serine protease inhibitor that plays an essential role in male reproduction and fertility. Modulates the hydrolysis of SEMG1 by KLK3/PSA (a serine protease), provides antimicrobial protection for spermatozoa in the ejaculate coagulum, and binds SEMG1 thereby inhibiting sperm motility.</text>
</comment>
<comment type="subunit">
    <text evidence="9">Monomer. Homodimer. Homomultimers. Interacts with SEMG1 (via 164-283 AA). Interacts with LTF. Found in a complex with LTF, CLU, EPPIN and SEMG1.</text>
</comment>
<dbReference type="InterPro" id="IPR008197">
    <property type="entry name" value="WAP_dom"/>
</dbReference>
<dbReference type="CDD" id="cd22611">
    <property type="entry name" value="Kunitz_eppin"/>
    <property type="match status" value="1"/>
</dbReference>
<dbReference type="PANTHER" id="PTHR46751:SF2">
    <property type="entry name" value="EPPIN"/>
    <property type="match status" value="1"/>
</dbReference>
<dbReference type="PROSITE" id="PS50279">
    <property type="entry name" value="BPTI_KUNITZ_2"/>
    <property type="match status" value="1"/>
</dbReference>
<dbReference type="FunFam" id="4.10.410.10:FF:000015">
    <property type="entry name" value="WAP four-disulfide core domain 6A"/>
    <property type="match status" value="1"/>
</dbReference>
<dbReference type="VEuPathDB" id="HostDB:ENSMFAG00000000643"/>
<dbReference type="PRINTS" id="PR00759">
    <property type="entry name" value="BASICPTASE"/>
</dbReference>
<dbReference type="SUPFAM" id="SSF57362">
    <property type="entry name" value="BPTI-like"/>
    <property type="match status" value="1"/>
</dbReference>
<dbReference type="InterPro" id="IPR051388">
    <property type="entry name" value="Serpin_venom_toxin"/>
</dbReference>
<dbReference type="GO" id="GO:0005615">
    <property type="term" value="C:extracellular space"/>
    <property type="evidence" value="ECO:0007669"/>
    <property type="project" value="TreeGrafter"/>
</dbReference>
<evidence type="ECO:0000256" key="2">
    <source>
        <dbReference type="ARBA" id="ARBA00022525"/>
    </source>
</evidence>
<dbReference type="PANTHER" id="PTHR46751">
    <property type="entry name" value="EPPIN"/>
    <property type="match status" value="1"/>
</dbReference>
<feature type="domain" description="BPTI/Kunitz inhibitor" evidence="14">
    <location>
        <begin position="165"/>
        <end position="215"/>
    </location>
</feature>
<evidence type="ECO:0000313" key="17">
    <source>
        <dbReference type="Proteomes" id="UP000233100"/>
    </source>
</evidence>
<evidence type="ECO:0000256" key="7">
    <source>
        <dbReference type="ARBA" id="ARBA00023157"/>
    </source>
</evidence>
<dbReference type="PROSITE" id="PS00280">
    <property type="entry name" value="BPTI_KUNITZ_1"/>
    <property type="match status" value="1"/>
</dbReference>
<keyword evidence="5" id="KW-0732">Signal</keyword>
<keyword evidence="3" id="KW-0929">Antimicrobial</keyword>
<evidence type="ECO:0000256" key="6">
    <source>
        <dbReference type="ARBA" id="ARBA00022900"/>
    </source>
</evidence>
<dbReference type="SUPFAM" id="SSF57256">
    <property type="entry name" value="Elafin-like"/>
    <property type="match status" value="1"/>
</dbReference>
<dbReference type="InterPro" id="IPR036880">
    <property type="entry name" value="Kunitz_BPTI_sf"/>
</dbReference>
<gene>
    <name evidence="16" type="primary">EPPIN</name>
</gene>
<reference evidence="16" key="2">
    <citation type="submission" date="2025-08" db="UniProtKB">
        <authorList>
            <consortium name="Ensembl"/>
        </authorList>
    </citation>
    <scope>IDENTIFICATION</scope>
</reference>
<dbReference type="Gene3D" id="4.10.75.10">
    <property type="entry name" value="Elafin-like"/>
    <property type="match status" value="1"/>
</dbReference>
<keyword evidence="4" id="KW-0646">Protease inhibitor</keyword>
<dbReference type="AlphaFoldDB" id="A0A2K5X966"/>
<dbReference type="Gene3D" id="4.10.410.10">
    <property type="entry name" value="Pancreatic trypsin inhibitor Kunitz domain"/>
    <property type="match status" value="1"/>
</dbReference>
<dbReference type="PROSITE" id="PS51390">
    <property type="entry name" value="WAP"/>
    <property type="match status" value="1"/>
</dbReference>
<evidence type="ECO:0000256" key="9">
    <source>
        <dbReference type="ARBA" id="ARBA00066283"/>
    </source>
</evidence>
<dbReference type="InterPro" id="IPR020901">
    <property type="entry name" value="Prtase_inh_Kunz-CS"/>
</dbReference>
<evidence type="ECO:0000256" key="3">
    <source>
        <dbReference type="ARBA" id="ARBA00022529"/>
    </source>
</evidence>
<keyword evidence="2" id="KW-0964">Secreted</keyword>
<keyword evidence="6" id="KW-0722">Serine protease inhibitor</keyword>
<evidence type="ECO:0000259" key="14">
    <source>
        <dbReference type="PROSITE" id="PS50279"/>
    </source>
</evidence>
<sequence length="221" mass="24661">MTVSWSAGPHRGRQSAEVGAAEQQFLVLVPSTGLVLPKMGLSGLLPILVPFILLGDIQEPGHAEGIFGSAAAEHSKFWNHQKGWPLFSMGSSGLLSLLVLFILLANVQGPGLTDWLFPRRCPTIREECEFRERDVCTRHRQCPDNKKCCVFSCGKKCLDLKQDVCEMPNETGPCLAFFIRWWYDKKNNTCSTFVYGGCQGNNNNFQSEANCLNTCKNKRFP</sequence>
<evidence type="ECO:0000256" key="8">
    <source>
        <dbReference type="ARBA" id="ARBA00054082"/>
    </source>
</evidence>
<evidence type="ECO:0000256" key="11">
    <source>
        <dbReference type="ARBA" id="ARBA00076201"/>
    </source>
</evidence>
<name>A0A2K5X966_MACFA</name>
<organism evidence="16 17">
    <name type="scientific">Macaca fascicularis</name>
    <name type="common">Crab-eating macaque</name>
    <name type="synonym">Cynomolgus monkey</name>
    <dbReference type="NCBI Taxonomy" id="9541"/>
    <lineage>
        <taxon>Eukaryota</taxon>
        <taxon>Metazoa</taxon>
        <taxon>Chordata</taxon>
        <taxon>Craniata</taxon>
        <taxon>Vertebrata</taxon>
        <taxon>Euteleostomi</taxon>
        <taxon>Mammalia</taxon>
        <taxon>Eutheria</taxon>
        <taxon>Euarchontoglires</taxon>
        <taxon>Primates</taxon>
        <taxon>Haplorrhini</taxon>
        <taxon>Catarrhini</taxon>
        <taxon>Cercopithecidae</taxon>
        <taxon>Cercopithecinae</taxon>
        <taxon>Macaca</taxon>
    </lineage>
</organism>
<feature type="transmembrane region" description="Helical" evidence="13">
    <location>
        <begin position="84"/>
        <end position="104"/>
    </location>
</feature>
<evidence type="ECO:0000259" key="15">
    <source>
        <dbReference type="PROSITE" id="PS51390"/>
    </source>
</evidence>